<feature type="repeat" description="LDL-receptor class B" evidence="15">
    <location>
        <begin position="1164"/>
        <end position="1207"/>
    </location>
</feature>
<feature type="domain" description="EGF-like" evidence="18">
    <location>
        <begin position="1658"/>
        <end position="1672"/>
    </location>
</feature>
<feature type="disulfide bond" evidence="14">
    <location>
        <begin position="1479"/>
        <end position="1497"/>
    </location>
</feature>
<dbReference type="PRINTS" id="PR00261">
    <property type="entry name" value="LDLRECEPTOR"/>
</dbReference>
<dbReference type="CDD" id="cd00054">
    <property type="entry name" value="EGF_CA"/>
    <property type="match status" value="2"/>
</dbReference>
<evidence type="ECO:0000256" key="10">
    <source>
        <dbReference type="ARBA" id="ARBA00023136"/>
    </source>
</evidence>
<dbReference type="FunFam" id="4.10.400.10:FF:000049">
    <property type="entry name" value="Very low density lipoprotein receptor"/>
    <property type="match status" value="2"/>
</dbReference>
<dbReference type="FunFam" id="4.10.400.10:FF:000038">
    <property type="entry name" value="Very low density lipoprotein receptor"/>
    <property type="match status" value="3"/>
</dbReference>
<feature type="repeat" description="LDL-receptor class B" evidence="15">
    <location>
        <begin position="1075"/>
        <end position="1120"/>
    </location>
</feature>
<feature type="disulfide bond" evidence="14">
    <location>
        <begin position="757"/>
        <end position="775"/>
    </location>
</feature>
<feature type="disulfide bond" evidence="14">
    <location>
        <begin position="1576"/>
        <end position="1591"/>
    </location>
</feature>
<keyword evidence="12" id="KW-0675">Receptor</keyword>
<dbReference type="FunFam" id="4.10.400.10:FF:000113">
    <property type="entry name" value="Low-density lipoprotein receptor-related protein 8"/>
    <property type="match status" value="1"/>
</dbReference>
<feature type="disulfide bond" evidence="14">
    <location>
        <begin position="189"/>
        <end position="201"/>
    </location>
</feature>
<dbReference type="InterPro" id="IPR000152">
    <property type="entry name" value="EGF-type_Asp/Asn_hydroxyl_site"/>
</dbReference>
<dbReference type="PROSITE" id="PS01186">
    <property type="entry name" value="EGF_2"/>
    <property type="match status" value="3"/>
</dbReference>
<feature type="domain" description="EGF-like" evidence="18">
    <location>
        <begin position="372"/>
        <end position="386"/>
    </location>
</feature>
<feature type="disulfide bond" evidence="14">
    <location>
        <begin position="1413"/>
        <end position="1428"/>
    </location>
</feature>
<dbReference type="FunFam" id="4.10.400.10:FF:000002">
    <property type="entry name" value="Low-density lipoprotein receptor-related protein 1"/>
    <property type="match status" value="1"/>
</dbReference>
<dbReference type="SMART" id="SM00181">
    <property type="entry name" value="EGF"/>
    <property type="match status" value="13"/>
</dbReference>
<evidence type="ECO:0000256" key="4">
    <source>
        <dbReference type="ARBA" id="ARBA00022536"/>
    </source>
</evidence>
<dbReference type="GO" id="GO:0042562">
    <property type="term" value="F:hormone binding"/>
    <property type="evidence" value="ECO:0007669"/>
    <property type="project" value="TreeGrafter"/>
</dbReference>
<dbReference type="Proteomes" id="UP000288216">
    <property type="component" value="Unassembled WGS sequence"/>
</dbReference>
<dbReference type="SUPFAM" id="SSF57424">
    <property type="entry name" value="LDL receptor-like module"/>
    <property type="match status" value="21"/>
</dbReference>
<feature type="disulfide bond" evidence="14">
    <location>
        <begin position="1557"/>
        <end position="1569"/>
    </location>
</feature>
<dbReference type="InterPro" id="IPR011042">
    <property type="entry name" value="6-blade_b-propeller_TolB-like"/>
</dbReference>
<evidence type="ECO:0000256" key="12">
    <source>
        <dbReference type="ARBA" id="ARBA00023170"/>
    </source>
</evidence>
<feature type="repeat" description="LDL-receptor class B" evidence="15">
    <location>
        <begin position="1804"/>
        <end position="1846"/>
    </location>
</feature>
<dbReference type="InterPro" id="IPR002172">
    <property type="entry name" value="LDrepeatLR_classA_rpt"/>
</dbReference>
<feature type="disulfide bond" evidence="14">
    <location>
        <begin position="1452"/>
        <end position="1467"/>
    </location>
</feature>
<feature type="disulfide bond" evidence="14">
    <location>
        <begin position="834"/>
        <end position="846"/>
    </location>
</feature>
<feature type="disulfide bond" evidence="14">
    <location>
        <begin position="892"/>
        <end position="907"/>
    </location>
</feature>
<keyword evidence="3" id="KW-1003">Cell membrane</keyword>
<dbReference type="OMA" id="DENIDGC"/>
<feature type="disulfide bond" evidence="14">
    <location>
        <begin position="169"/>
        <end position="184"/>
    </location>
</feature>
<reference evidence="19 20" key="1">
    <citation type="journal article" date="2018" name="Nat. Ecol. Evol.">
        <title>Shark genomes provide insights into elasmobranch evolution and the origin of vertebrates.</title>
        <authorList>
            <person name="Hara Y"/>
            <person name="Yamaguchi K"/>
            <person name="Onimaru K"/>
            <person name="Kadota M"/>
            <person name="Koyanagi M"/>
            <person name="Keeley SD"/>
            <person name="Tatsumi K"/>
            <person name="Tanaka K"/>
            <person name="Motone F"/>
            <person name="Kageyama Y"/>
            <person name="Nozu R"/>
            <person name="Adachi N"/>
            <person name="Nishimura O"/>
            <person name="Nakagawa R"/>
            <person name="Tanegashima C"/>
            <person name="Kiyatake I"/>
            <person name="Matsumoto R"/>
            <person name="Murakumo K"/>
            <person name="Nishida K"/>
            <person name="Terakita A"/>
            <person name="Kuratani S"/>
            <person name="Sato K"/>
            <person name="Hyodo S Kuraku.S."/>
        </authorList>
    </citation>
    <scope>NUCLEOTIDE SEQUENCE [LARGE SCALE GENOMIC DNA]</scope>
</reference>
<evidence type="ECO:0000256" key="3">
    <source>
        <dbReference type="ARBA" id="ARBA00022475"/>
    </source>
</evidence>
<feature type="repeat" description="LDL-receptor class B" evidence="15">
    <location>
        <begin position="1208"/>
        <end position="1252"/>
    </location>
</feature>
<sequence length="2129" mass="235191">MIPFRVALLLHLVVCLNPNRFVNGSKASCDAPWFQCRNGRCVPSLWKCDGDDDCTDGSDEDNCGKITCGTLDFVCQSGHCVPSKWQCDGRSDCEDGSDENPDICHARTCHLHEISCGPGSLQCIPASWKCDGGKDCDNGSDEENCGTIICSILEFTCGNGRCITKTFLCNGEDDCGDGSDEKGCAPSICHLHEFQCNSSECIPSNWVCDNNADCADQSDETPERCGRSLPPVTCSPNEFLCNSGECINQRWYCDGDDDCKDGSDEINCSPLTCRPDHFQCGNSNCIPRSKICDEFADCSDASDEANCKTECASPTDFKCRSGECISITQVCNHKWDCRDRSDEPFRCGLNECLVNNGGCSHICRDLLIDYECDCPAGFELIDGRACDDIDECQSKEPYLIFTNRHDIRKLGLHHQEYTQVVVQLRNAIALDADIAEQRIFWADAGQQAIFSTSVNRYKGTAGQSVLAMDLGIPVGIAVDWIYKHIYWTDRGSKTLSVAALDGSRRTILFDTNLTEPASVAVDPPSGFIYWSDWGEPAKIEKAGMNGIDRQILVNRGIQWPNGIALDLMKHSLYWVDSKLHMLSSIGLNGQDQRIVLVSLDFLSRPYGIAVFEDRVFWTDEETEAIYGANKFTGEDLEALASNLQEARDLLIYHELIQMPGKNWCSESGSCEYMCLPAPQTDASSPKYTCLCPPGIELEHGKMCRKDLACGIYEVSCGPGSLQCIPLSWKCDGVKDCTNGGDEENCSILTCSMLEFTCSSGRCISKSFVCNGEDDCGDGSDEKGCTPSICGFHEFQCNSLECIPSSWVCDNNIDCTDKSDESTKQCGHPAPLATCFSNEIRCHSGECIHRQWYCDGDSDCKDGSDEINCPPRTCRPDEFRCGDGSCIRESVKCNGYKDCNDGSDEVNCKNGTECVMPTDFRCQSGECIDITKVCNHWQDCKDRSDEPRECNLNECRVNNGGCIHLCQDLVIGYKCGCSPGFELVDDTNCGDIDECQNPGTCSQICINVMGSFECDCHKGYHKDPMHGVCKAMGKEPHLVFTNRHDIRKIGLGHMEYTQVVWQLRNAVALDADVAAQRIFWADLQEQAIFSVPMDKLGNAAQKSNVVKDLGNPVGIAVDWIYKHLYWTDRGTKTISVANFDGTKRKILFDTELMEPALLAIDPLSGFLYWSDWGEPAKIEKAGMNGNNRNLLVARDVQWPYGIALDLVKSRLYWVDLKLHMLSSVDLNGNDRRTVLQSKEFLVHAFAIAIFEDRVFWVDGEKKAVFGTNKYTGSRVELLAANLTEPRDIIIYHALTQPKGKNWCAENLKTRSCEYMCLPAPQTNSHNPKYTCVCPSGLKLQKDGWQCQMVAACGTSDFVCNNRQCIPRRWLCDGKADCEDGSDESAEACHTITCLVHEMSCGPGSLQCIPVAWQCDGEKDCNNGGDEVGCGKITCSSVEFTCSSGRCISKAFVCNGEDDCSDGSDEKGCASITCGTHEFQCNSLECIPLNWLCDNNVDCIDQSDEYPERCGHTFAPPVACSLGEFLCDSGECIHRRWHCDGDADCKDASDEANCPPLTCRPGDFRCSDGNCISGNKKCNLFRDCNDGSDEVNCKKISECTGPTDFKCQSGECINISLVCDHKQDCKDWSDEFDGCNQNECLKKNGGCSHFCQDLVIGYECECPTGFELIDQTTCKDINECHNPGSCSQICTNTEGSYNCECHAGYLVDPVNGACKAVGKEPYLIFTNHHDIRKLGLRHQEYTQVATQLRKTGALDADIAEQRIFWTDLGQQAIFSMLINKTRTAGISKIIVDLQIPGGIAVDWISKHIYWTDRGTKTLSVATFDGTKKKTLFNTKLGEPASVAVDPLSGYIYWSDWGVPAKIEKAGMNGVNRQLLVATKIQWPNGIALDLVKSRLYWVDAKLHVLSSVDLNGQNRRTVLQSQEFLAHPSAVALFEDHAFWVDVESQTVYGANKYTGNNVKVLASNVEAEGIIVYHELLQAPGKNWCGQYGACDYMCLPAPQINSHSAKYTCVCPSGMELSSDEQQCQKVTAHPSPTNVSAMPSDLASKVSFRSLTALPTILTTSKGVNSSVSLETKSKRGSTAIWVIFVIALLTIAGFGGYFIWQYWQKSKMQYTSFENPVFQHKISDETK</sequence>
<dbReference type="FunFam" id="4.10.400.10:FF:000034">
    <property type="entry name" value="Low-density lipoprotein receptor-related protein 2"/>
    <property type="match status" value="2"/>
</dbReference>
<dbReference type="FunFam" id="2.10.25.10:FF:000093">
    <property type="entry name" value="Very low-density lipoprotein receptor"/>
    <property type="match status" value="1"/>
</dbReference>
<evidence type="ECO:0000256" key="7">
    <source>
        <dbReference type="ARBA" id="ARBA00022729"/>
    </source>
</evidence>
<feature type="disulfide bond" evidence="14">
    <location>
        <begin position="796"/>
        <end position="814"/>
    </location>
</feature>
<evidence type="ECO:0000313" key="20">
    <source>
        <dbReference type="Proteomes" id="UP000288216"/>
    </source>
</evidence>
<dbReference type="GO" id="GO:0043235">
    <property type="term" value="C:receptor complex"/>
    <property type="evidence" value="ECO:0007669"/>
    <property type="project" value="TreeGrafter"/>
</dbReference>
<comment type="similarity">
    <text evidence="2">Belongs to the LDLR family.</text>
</comment>
<dbReference type="InterPro" id="IPR000033">
    <property type="entry name" value="LDLR_classB_rpt"/>
</dbReference>
<dbReference type="PANTHER" id="PTHR22722:SF15">
    <property type="entry name" value="LOW-DENSITY LIPOPROTEIN RECEPTOR-RELATED"/>
    <property type="match status" value="1"/>
</dbReference>
<feature type="repeat" description="LDL-receptor class B" evidence="15">
    <location>
        <begin position="483"/>
        <end position="525"/>
    </location>
</feature>
<keyword evidence="11 14" id="KW-1015">Disulfide bond</keyword>
<dbReference type="GO" id="GO:0016324">
    <property type="term" value="C:apical plasma membrane"/>
    <property type="evidence" value="ECO:0007669"/>
    <property type="project" value="TreeGrafter"/>
</dbReference>
<dbReference type="PANTHER" id="PTHR22722">
    <property type="entry name" value="LOW-DENSITY LIPOPROTEIN RECEPTOR-RELATED PROTEIN 2-RELATED"/>
    <property type="match status" value="1"/>
</dbReference>
<feature type="disulfide bond" evidence="14">
    <location>
        <begin position="853"/>
        <end position="868"/>
    </location>
</feature>
<dbReference type="Pfam" id="PF14670">
    <property type="entry name" value="FXa_inhibition"/>
    <property type="match status" value="1"/>
</dbReference>
<feature type="disulfide bond" evidence="14">
    <location>
        <begin position="157"/>
        <end position="175"/>
    </location>
</feature>
<dbReference type="OrthoDB" id="664115at2759"/>
<keyword evidence="13" id="KW-0325">Glycoprotein</keyword>
<feature type="disulfide bond" evidence="14">
    <location>
        <begin position="1564"/>
        <end position="1582"/>
    </location>
</feature>
<feature type="disulfide bond" evidence="14">
    <location>
        <begin position="319"/>
        <end position="337"/>
    </location>
</feature>
<feature type="disulfide bond" evidence="14">
    <location>
        <begin position="253"/>
        <end position="268"/>
    </location>
</feature>
<dbReference type="FunFam" id="2.120.10.30:FF:000241">
    <property type="entry name" value="Low-density lipoprotein receptor-related protein 6"/>
    <property type="match status" value="2"/>
</dbReference>
<dbReference type="PROSITE" id="PS01209">
    <property type="entry name" value="LDLRA_1"/>
    <property type="match status" value="12"/>
</dbReference>
<dbReference type="GO" id="GO:0006898">
    <property type="term" value="P:receptor-mediated endocytosis"/>
    <property type="evidence" value="ECO:0007669"/>
    <property type="project" value="TreeGrafter"/>
</dbReference>
<dbReference type="FunFam" id="4.10.400.10:FF:000046">
    <property type="entry name" value="Very low density lipoprotein receptor"/>
    <property type="match status" value="1"/>
</dbReference>
<dbReference type="InterPro" id="IPR049883">
    <property type="entry name" value="NOTCH1_EGF-like"/>
</dbReference>
<feature type="transmembrane region" description="Helical" evidence="16">
    <location>
        <begin position="2081"/>
        <end position="2102"/>
    </location>
</feature>
<dbReference type="Pfam" id="PF07645">
    <property type="entry name" value="EGF_CA"/>
    <property type="match status" value="2"/>
</dbReference>
<evidence type="ECO:0000256" key="15">
    <source>
        <dbReference type="PROSITE-ProRule" id="PRU00461"/>
    </source>
</evidence>
<evidence type="ECO:0000259" key="18">
    <source>
        <dbReference type="PROSITE" id="PS01186"/>
    </source>
</evidence>
<feature type="disulfide bond" evidence="14">
    <location>
        <begin position="880"/>
        <end position="898"/>
    </location>
</feature>
<proteinExistence type="inferred from homology"/>
<dbReference type="SMART" id="SM00135">
    <property type="entry name" value="LY"/>
    <property type="match status" value="15"/>
</dbReference>
<dbReference type="SMART" id="SM00192">
    <property type="entry name" value="LDLa"/>
    <property type="match status" value="21"/>
</dbReference>
<evidence type="ECO:0000256" key="16">
    <source>
        <dbReference type="SAM" id="Phobius"/>
    </source>
</evidence>
<feature type="disulfide bond" evidence="14">
    <location>
        <begin position="36"/>
        <end position="54"/>
    </location>
</feature>
<dbReference type="PROSITE" id="PS51120">
    <property type="entry name" value="LDLRB"/>
    <property type="match status" value="11"/>
</dbReference>
<feature type="disulfide bond" evidence="14">
    <location>
        <begin position="241"/>
        <end position="259"/>
    </location>
</feature>
<feature type="disulfide bond" evidence="14">
    <location>
        <begin position="292"/>
        <end position="307"/>
    </location>
</feature>
<keyword evidence="7 17" id="KW-0732">Signal</keyword>
<feature type="disulfide bond" evidence="14">
    <location>
        <begin position="750"/>
        <end position="762"/>
    </location>
</feature>
<feature type="disulfide bond" evidence="14">
    <location>
        <begin position="1440"/>
        <end position="1458"/>
    </location>
</feature>
<feature type="disulfide bond" evidence="14">
    <location>
        <begin position="1537"/>
        <end position="1552"/>
    </location>
</feature>
<feature type="disulfide bond" evidence="14">
    <location>
        <begin position="273"/>
        <end position="285"/>
    </location>
</feature>
<dbReference type="InterPro" id="IPR000742">
    <property type="entry name" value="EGF"/>
</dbReference>
<dbReference type="InterPro" id="IPR001881">
    <property type="entry name" value="EGF-like_Ca-bd_dom"/>
</dbReference>
<evidence type="ECO:0000256" key="14">
    <source>
        <dbReference type="PROSITE-ProRule" id="PRU00124"/>
    </source>
</evidence>
<feature type="repeat" description="LDL-receptor class B" evidence="15">
    <location>
        <begin position="1847"/>
        <end position="1890"/>
    </location>
</feature>
<evidence type="ECO:0000256" key="5">
    <source>
        <dbReference type="ARBA" id="ARBA00022583"/>
    </source>
</evidence>
<evidence type="ECO:0000256" key="13">
    <source>
        <dbReference type="ARBA" id="ARBA00023180"/>
    </source>
</evidence>
<keyword evidence="4" id="KW-0245">EGF-like domain</keyword>
<feature type="disulfide bond" evidence="14">
    <location>
        <begin position="68"/>
        <end position="80"/>
    </location>
</feature>
<feature type="disulfide bond" evidence="14">
    <location>
        <begin position="29"/>
        <end position="41"/>
    </location>
</feature>
<dbReference type="GO" id="GO:0005509">
    <property type="term" value="F:calcium ion binding"/>
    <property type="evidence" value="ECO:0007669"/>
    <property type="project" value="InterPro"/>
</dbReference>
<feature type="signal peptide" evidence="17">
    <location>
        <begin position="1"/>
        <end position="24"/>
    </location>
</feature>
<dbReference type="CDD" id="cd00112">
    <property type="entry name" value="LDLa"/>
    <property type="match status" value="19"/>
</dbReference>
<keyword evidence="20" id="KW-1185">Reference proteome</keyword>
<feature type="disulfide bond" evidence="14">
    <location>
        <begin position="769"/>
        <end position="784"/>
    </location>
</feature>
<dbReference type="STRING" id="75743.A0A401P5Q5"/>
<dbReference type="Gene3D" id="2.10.25.10">
    <property type="entry name" value="Laminin"/>
    <property type="match status" value="8"/>
</dbReference>
<dbReference type="Pfam" id="PF00058">
    <property type="entry name" value="Ldl_recept_b"/>
    <property type="match status" value="11"/>
</dbReference>
<feature type="repeat" description="LDL-receptor class B" evidence="15">
    <location>
        <begin position="437"/>
        <end position="482"/>
    </location>
</feature>
<accession>A0A401P5Q5</accession>
<feature type="chain" id="PRO_5019053632" description="EGF-like domain-containing protein" evidence="17">
    <location>
        <begin position="25"/>
        <end position="2129"/>
    </location>
</feature>
<feature type="repeat" description="LDL-receptor class B" evidence="15">
    <location>
        <begin position="1891"/>
        <end position="1935"/>
    </location>
</feature>
<dbReference type="FunFam" id="4.10.400.10:FF:000024">
    <property type="entry name" value="Low-density lipoprotein RecePtor related"/>
    <property type="match status" value="2"/>
</dbReference>
<feature type="disulfide bond" evidence="14">
    <location>
        <begin position="1433"/>
        <end position="1445"/>
    </location>
</feature>
<dbReference type="InterPro" id="IPR051221">
    <property type="entry name" value="LDLR-related"/>
</dbReference>
<evidence type="ECO:0000256" key="11">
    <source>
        <dbReference type="ARBA" id="ARBA00023157"/>
    </source>
</evidence>
<dbReference type="FunFam" id="2.120.10.30:FF:000002">
    <property type="entry name" value="low-density lipoprotein receptor isoform X1"/>
    <property type="match status" value="1"/>
</dbReference>
<feature type="disulfide bond" evidence="14">
    <location>
        <begin position="196"/>
        <end position="214"/>
    </location>
</feature>
<comment type="subcellular location">
    <subcellularLocation>
        <location evidence="1">Cell membrane</location>
        <topology evidence="1">Single-pass type I membrane protein</topology>
    </subcellularLocation>
</comment>
<evidence type="ECO:0000256" key="17">
    <source>
        <dbReference type="SAM" id="SignalP"/>
    </source>
</evidence>
<evidence type="ECO:0000256" key="2">
    <source>
        <dbReference type="ARBA" id="ARBA00009939"/>
    </source>
</evidence>
<name>A0A401P5Q5_SCYTO</name>
<feature type="repeat" description="LDL-receptor class B" evidence="15">
    <location>
        <begin position="526"/>
        <end position="569"/>
    </location>
</feature>
<protein>
    <recommendedName>
        <fullName evidence="18">EGF-like domain-containing protein</fullName>
    </recommendedName>
</protein>
<feature type="disulfide bond" evidence="14">
    <location>
        <begin position="1472"/>
        <end position="1484"/>
    </location>
</feature>
<keyword evidence="5" id="KW-0254">Endocytosis</keyword>
<feature type="disulfide bond" evidence="14">
    <location>
        <begin position="1605"/>
        <end position="1623"/>
    </location>
</feature>
<dbReference type="SUPFAM" id="SSF57196">
    <property type="entry name" value="EGF/Laminin"/>
    <property type="match status" value="5"/>
</dbReference>
<feature type="disulfide bond" evidence="14">
    <location>
        <begin position="1525"/>
        <end position="1543"/>
    </location>
</feature>
<feature type="disulfide bond" evidence="14">
    <location>
        <begin position="280"/>
        <end position="298"/>
    </location>
</feature>
<dbReference type="InterPro" id="IPR023415">
    <property type="entry name" value="LDLR_class-A_CS"/>
</dbReference>
<feature type="disulfide bond" evidence="14">
    <location>
        <begin position="234"/>
        <end position="246"/>
    </location>
</feature>
<keyword evidence="8" id="KW-0677">Repeat</keyword>
<gene>
    <name evidence="19" type="ORF">scyTo_0010396</name>
</gene>
<feature type="disulfide bond" evidence="14">
    <location>
        <begin position="789"/>
        <end position="801"/>
    </location>
</feature>
<feature type="disulfide bond" evidence="14">
    <location>
        <begin position="75"/>
        <end position="93"/>
    </location>
</feature>
<dbReference type="Gene3D" id="2.120.10.30">
    <property type="entry name" value="TolB, C-terminal domain"/>
    <property type="match status" value="3"/>
</dbReference>
<dbReference type="InterPro" id="IPR036055">
    <property type="entry name" value="LDL_receptor-like_sf"/>
</dbReference>
<feature type="repeat" description="LDL-receptor class B" evidence="15">
    <location>
        <begin position="1121"/>
        <end position="1163"/>
    </location>
</feature>
<dbReference type="Gene3D" id="4.10.400.10">
    <property type="entry name" value="Low-density Lipoprotein Receptor"/>
    <property type="match status" value="21"/>
</dbReference>
<dbReference type="PROSITE" id="PS00010">
    <property type="entry name" value="ASX_HYDROXYL"/>
    <property type="match status" value="2"/>
</dbReference>
<evidence type="ECO:0000256" key="8">
    <source>
        <dbReference type="ARBA" id="ARBA00022737"/>
    </source>
</evidence>
<feature type="disulfide bond" evidence="14">
    <location>
        <begin position="48"/>
        <end position="63"/>
    </location>
</feature>
<feature type="disulfide bond" evidence="14">
    <location>
        <begin position="1358"/>
        <end position="1376"/>
    </location>
</feature>
<feature type="repeat" description="LDL-receptor class B" evidence="15">
    <location>
        <begin position="570"/>
        <end position="614"/>
    </location>
</feature>
<dbReference type="PROSITE" id="PS50068">
    <property type="entry name" value="LDLRA_2"/>
    <property type="match status" value="21"/>
</dbReference>
<feature type="disulfide bond" evidence="14">
    <location>
        <begin position="873"/>
        <end position="885"/>
    </location>
</feature>
<feature type="disulfide bond" evidence="14">
    <location>
        <begin position="130"/>
        <end position="145"/>
    </location>
</feature>
<feature type="disulfide bond" evidence="14">
    <location>
        <begin position="150"/>
        <end position="162"/>
    </location>
</feature>
<dbReference type="SMART" id="SM00179">
    <property type="entry name" value="EGF_CA"/>
    <property type="match status" value="5"/>
</dbReference>
<comment type="caution">
    <text evidence="19">The sequence shown here is derived from an EMBL/GenBank/DDBJ whole genome shotgun (WGS) entry which is preliminary data.</text>
</comment>
<feature type="domain" description="EGF-like" evidence="18">
    <location>
        <begin position="974"/>
        <end position="988"/>
    </location>
</feature>
<dbReference type="PROSITE" id="PS01187">
    <property type="entry name" value="EGF_CA"/>
    <property type="match status" value="2"/>
</dbReference>
<feature type="disulfide bond" evidence="14">
    <location>
        <begin position="1518"/>
        <end position="1530"/>
    </location>
</feature>
<organism evidence="19 20">
    <name type="scientific">Scyliorhinus torazame</name>
    <name type="common">Cloudy catshark</name>
    <name type="synonym">Catulus torazame</name>
    <dbReference type="NCBI Taxonomy" id="75743"/>
    <lineage>
        <taxon>Eukaryota</taxon>
        <taxon>Metazoa</taxon>
        <taxon>Chordata</taxon>
        <taxon>Craniata</taxon>
        <taxon>Vertebrata</taxon>
        <taxon>Chondrichthyes</taxon>
        <taxon>Elasmobranchii</taxon>
        <taxon>Galeomorphii</taxon>
        <taxon>Galeoidea</taxon>
        <taxon>Carcharhiniformes</taxon>
        <taxon>Scyliorhinidae</taxon>
        <taxon>Scyliorhinus</taxon>
    </lineage>
</organism>
<dbReference type="InterPro" id="IPR018097">
    <property type="entry name" value="EGF_Ca-bd_CS"/>
</dbReference>
<dbReference type="SUPFAM" id="SSF63825">
    <property type="entry name" value="YWTD domain"/>
    <property type="match status" value="3"/>
</dbReference>
<feature type="disulfide bond" evidence="14">
    <location>
        <begin position="841"/>
        <end position="859"/>
    </location>
</feature>
<comment type="caution">
    <text evidence="14">Lacks conserved residue(s) required for the propagation of feature annotation.</text>
</comment>
<evidence type="ECO:0000256" key="1">
    <source>
        <dbReference type="ARBA" id="ARBA00004251"/>
    </source>
</evidence>
<feature type="disulfide bond" evidence="14">
    <location>
        <begin position="730"/>
        <end position="745"/>
    </location>
</feature>
<keyword evidence="6 16" id="KW-0812">Transmembrane</keyword>
<keyword evidence="10 16" id="KW-0472">Membrane</keyword>
<evidence type="ECO:0000256" key="6">
    <source>
        <dbReference type="ARBA" id="ARBA00022692"/>
    </source>
</evidence>
<keyword evidence="9 16" id="KW-1133">Transmembrane helix</keyword>
<evidence type="ECO:0000313" key="19">
    <source>
        <dbReference type="EMBL" id="GCB68410.1"/>
    </source>
</evidence>
<feature type="disulfide bond" evidence="14">
    <location>
        <begin position="1351"/>
        <end position="1363"/>
    </location>
</feature>
<dbReference type="Pfam" id="PF00057">
    <property type="entry name" value="Ldl_recept_a"/>
    <property type="match status" value="21"/>
</dbReference>
<dbReference type="EMBL" id="BFAA01004471">
    <property type="protein sequence ID" value="GCB68410.1"/>
    <property type="molecule type" value="Genomic_DNA"/>
</dbReference>
<feature type="disulfide bond" evidence="14">
    <location>
        <begin position="921"/>
        <end position="939"/>
    </location>
</feature>
<evidence type="ECO:0000256" key="9">
    <source>
        <dbReference type="ARBA" id="ARBA00022989"/>
    </source>
</evidence>
<dbReference type="FunFam" id="2.10.25.10:FF:000009">
    <property type="entry name" value="Low-density lipoprotein receptor isoform 1"/>
    <property type="match status" value="2"/>
</dbReference>